<organism evidence="1">
    <name type="scientific">Solanum chacoense</name>
    <name type="common">Chaco potato</name>
    <dbReference type="NCBI Taxonomy" id="4108"/>
    <lineage>
        <taxon>Eukaryota</taxon>
        <taxon>Viridiplantae</taxon>
        <taxon>Streptophyta</taxon>
        <taxon>Embryophyta</taxon>
        <taxon>Tracheophyta</taxon>
        <taxon>Spermatophyta</taxon>
        <taxon>Magnoliopsida</taxon>
        <taxon>eudicotyledons</taxon>
        <taxon>Gunneridae</taxon>
        <taxon>Pentapetalae</taxon>
        <taxon>asterids</taxon>
        <taxon>lamiids</taxon>
        <taxon>Solanales</taxon>
        <taxon>Solanaceae</taxon>
        <taxon>Solanoideae</taxon>
        <taxon>Solaneae</taxon>
        <taxon>Solanum</taxon>
    </lineage>
</organism>
<evidence type="ECO:0000313" key="1">
    <source>
        <dbReference type="EMBL" id="JAP13950.1"/>
    </source>
</evidence>
<dbReference type="AlphaFoldDB" id="A0A0V0H0N5"/>
<protein>
    <submittedName>
        <fullName evidence="1">Putative ovule protein</fullName>
    </submittedName>
</protein>
<name>A0A0V0H0N5_SOLCH</name>
<dbReference type="EMBL" id="GEDG01027279">
    <property type="protein sequence ID" value="JAP13950.1"/>
    <property type="molecule type" value="Transcribed_RNA"/>
</dbReference>
<accession>A0A0V0H0N5</accession>
<reference evidence="1" key="1">
    <citation type="submission" date="2015-12" db="EMBL/GenBank/DDBJ databases">
        <title>Gene expression during late stages of embryo sac development: a critical building block for successful pollen-pistil interactions.</title>
        <authorList>
            <person name="Liu Y."/>
            <person name="Joly V."/>
            <person name="Sabar M."/>
            <person name="Matton D.P."/>
        </authorList>
    </citation>
    <scope>NUCLEOTIDE SEQUENCE</scope>
</reference>
<sequence>MIYSFPERKREHVSTRYQKQNILLGGRSKLNSKHWRNGELCKITMPTMIPIPSPDDCHKSISTN</sequence>
<proteinExistence type="predicted"/>